<dbReference type="Proteomes" id="UP000268162">
    <property type="component" value="Unassembled WGS sequence"/>
</dbReference>
<feature type="transmembrane region" description="Helical" evidence="1">
    <location>
        <begin position="399"/>
        <end position="423"/>
    </location>
</feature>
<protein>
    <submittedName>
        <fullName evidence="2">Uncharacterized protein</fullName>
    </submittedName>
</protein>
<feature type="transmembrane region" description="Helical" evidence="1">
    <location>
        <begin position="317"/>
        <end position="336"/>
    </location>
</feature>
<feature type="transmembrane region" description="Helical" evidence="1">
    <location>
        <begin position="289"/>
        <end position="311"/>
    </location>
</feature>
<feature type="transmembrane region" description="Helical" evidence="1">
    <location>
        <begin position="356"/>
        <end position="379"/>
    </location>
</feature>
<keyword evidence="3" id="KW-1185">Reference proteome</keyword>
<evidence type="ECO:0000256" key="1">
    <source>
        <dbReference type="SAM" id="Phobius"/>
    </source>
</evidence>
<gene>
    <name evidence="2" type="ORF">BJ085DRAFT_40908</name>
</gene>
<proteinExistence type="predicted"/>
<feature type="transmembrane region" description="Helical" evidence="1">
    <location>
        <begin position="258"/>
        <end position="277"/>
    </location>
</feature>
<evidence type="ECO:0000313" key="2">
    <source>
        <dbReference type="EMBL" id="RKP34710.1"/>
    </source>
</evidence>
<dbReference type="EMBL" id="ML003099">
    <property type="protein sequence ID" value="RKP34710.1"/>
    <property type="molecule type" value="Genomic_DNA"/>
</dbReference>
<keyword evidence="1" id="KW-1133">Transmembrane helix</keyword>
<feature type="transmembrane region" description="Helical" evidence="1">
    <location>
        <begin position="471"/>
        <end position="494"/>
    </location>
</feature>
<keyword evidence="1" id="KW-0812">Transmembrane</keyword>
<accession>A0A4P9ZQM2</accession>
<reference evidence="3" key="1">
    <citation type="journal article" date="2018" name="Nat. Microbiol.">
        <title>Leveraging single-cell genomics to expand the fungal tree of life.</title>
        <authorList>
            <person name="Ahrendt S.R."/>
            <person name="Quandt C.A."/>
            <person name="Ciobanu D."/>
            <person name="Clum A."/>
            <person name="Salamov A."/>
            <person name="Andreopoulos B."/>
            <person name="Cheng J.F."/>
            <person name="Woyke T."/>
            <person name="Pelin A."/>
            <person name="Henrissat B."/>
            <person name="Reynolds N.K."/>
            <person name="Benny G.L."/>
            <person name="Smith M.E."/>
            <person name="James T.Y."/>
            <person name="Grigoriev I.V."/>
        </authorList>
    </citation>
    <scope>NUCLEOTIDE SEQUENCE [LARGE SCALE GENOMIC DNA]</scope>
    <source>
        <strain evidence="3">RSA 468</strain>
    </source>
</reference>
<name>A0A4P9ZQM2_9FUNG</name>
<feature type="transmembrane region" description="Helical" evidence="1">
    <location>
        <begin position="443"/>
        <end position="465"/>
    </location>
</feature>
<keyword evidence="1" id="KW-0472">Membrane</keyword>
<sequence>MRDQRRSPTPLSLLTIQGISHQSSDPPTPQRRHRLPLFPSPWLARFLLVWVIVWGLLFHSAEARLAFEDQNRTREFPAYRFFGDESTSSVPATLNVTLWRLQVQGAACRLSLPEIPSLPTAEIGPDPISVGLYVDWLTARKGGCVEFAQIVAQLSAQAVELRTKGPYELKLALIGASSPQTHEFGSPETGRYGFYRRVQPSNITLLLTFAEADTALRPLLDWSPKSDPDALGLSIQVTPDAGPWNELLHSGGFEQQTWWFFALQIVAALGVLYRLVVHGRAARGQPNMIVTLFGALLAQLVVGCVLPLQGYLPPASLGVHLAFLMVTLTAVTRVLARWAKTLRLLQPRRVPSLKLFHWNAWLTLASMLLGIFLIIVSLMMNDNTPRPRWEVRRAGLFTLLTAGLPLLGLQLLGSLYLTVRIIFHTERLTPSPSGQYALRRFTFFCGLLNFGLVLLVIALALAFAGQTHESISLYVGRVVLVKLGVLCLALVVLLDISLNGYQSTSESATALTASRPPSVTASIICFEDIQGRGHTRDFLPHRSLTGAWGKPSLFGSGMVRNLSLPSLPPPARKLKSAFRQPRIGHQRLRSTLDLSLRSGDEASHDLKDQRKSILSIKSDSFIG</sequence>
<organism evidence="2 3">
    <name type="scientific">Dimargaris cristalligena</name>
    <dbReference type="NCBI Taxonomy" id="215637"/>
    <lineage>
        <taxon>Eukaryota</taxon>
        <taxon>Fungi</taxon>
        <taxon>Fungi incertae sedis</taxon>
        <taxon>Zoopagomycota</taxon>
        <taxon>Kickxellomycotina</taxon>
        <taxon>Dimargaritomycetes</taxon>
        <taxon>Dimargaritales</taxon>
        <taxon>Dimargaritaceae</taxon>
        <taxon>Dimargaris</taxon>
    </lineage>
</organism>
<feature type="transmembrane region" description="Helical" evidence="1">
    <location>
        <begin position="42"/>
        <end position="61"/>
    </location>
</feature>
<evidence type="ECO:0000313" key="3">
    <source>
        <dbReference type="Proteomes" id="UP000268162"/>
    </source>
</evidence>
<dbReference type="AlphaFoldDB" id="A0A4P9ZQM2"/>